<dbReference type="SUPFAM" id="SSF53335">
    <property type="entry name" value="S-adenosyl-L-methionine-dependent methyltransferases"/>
    <property type="match status" value="1"/>
</dbReference>
<evidence type="ECO:0000256" key="8">
    <source>
        <dbReference type="ARBA" id="ARBA00022691"/>
    </source>
</evidence>
<keyword evidence="4" id="KW-0963">Cytoplasm</keyword>
<dbReference type="AlphaFoldDB" id="A0A1M6NJW1"/>
<accession>A0A1M6NJW1</accession>
<gene>
    <name evidence="15" type="ORF">SAMN02745136_01328</name>
</gene>
<evidence type="ECO:0000256" key="2">
    <source>
        <dbReference type="ARBA" id="ARBA00004496"/>
    </source>
</evidence>
<keyword evidence="9 13" id="KW-0694">RNA-binding</keyword>
<evidence type="ECO:0000256" key="6">
    <source>
        <dbReference type="ARBA" id="ARBA00022603"/>
    </source>
</evidence>
<evidence type="ECO:0000256" key="11">
    <source>
        <dbReference type="ARBA" id="ARBA00031088"/>
    </source>
</evidence>
<dbReference type="STRING" id="1121322.SAMN02745136_01328"/>
<feature type="active site" description="Nucleophile" evidence="13">
    <location>
        <position position="392"/>
    </location>
</feature>
<keyword evidence="6 13" id="KW-0489">Methyltransferase</keyword>
<dbReference type="InterPro" id="IPR023267">
    <property type="entry name" value="RCMT"/>
</dbReference>
<evidence type="ECO:0000256" key="10">
    <source>
        <dbReference type="ARBA" id="ARBA00030399"/>
    </source>
</evidence>
<feature type="binding site" evidence="13">
    <location>
        <position position="294"/>
    </location>
    <ligand>
        <name>S-adenosyl-L-methionine</name>
        <dbReference type="ChEBI" id="CHEBI:59789"/>
    </ligand>
</feature>
<evidence type="ECO:0000256" key="9">
    <source>
        <dbReference type="ARBA" id="ARBA00022884"/>
    </source>
</evidence>
<dbReference type="InterPro" id="IPR001678">
    <property type="entry name" value="MeTrfase_RsmB-F_NOP2_dom"/>
</dbReference>
<evidence type="ECO:0000256" key="1">
    <source>
        <dbReference type="ARBA" id="ARBA00002724"/>
    </source>
</evidence>
<dbReference type="InterPro" id="IPR004573">
    <property type="entry name" value="rRNA_ssu_MeTfrase_B"/>
</dbReference>
<proteinExistence type="inferred from homology"/>
<dbReference type="GO" id="GO:0003723">
    <property type="term" value="F:RNA binding"/>
    <property type="evidence" value="ECO:0007669"/>
    <property type="project" value="UniProtKB-UniRule"/>
</dbReference>
<comment type="catalytic activity">
    <reaction evidence="12">
        <text>cytidine(967) in 16S rRNA + S-adenosyl-L-methionine = 5-methylcytidine(967) in 16S rRNA + S-adenosyl-L-homocysteine + H(+)</text>
        <dbReference type="Rhea" id="RHEA:42748"/>
        <dbReference type="Rhea" id="RHEA-COMP:10219"/>
        <dbReference type="Rhea" id="RHEA-COMP:10220"/>
        <dbReference type="ChEBI" id="CHEBI:15378"/>
        <dbReference type="ChEBI" id="CHEBI:57856"/>
        <dbReference type="ChEBI" id="CHEBI:59789"/>
        <dbReference type="ChEBI" id="CHEBI:74483"/>
        <dbReference type="ChEBI" id="CHEBI:82748"/>
        <dbReference type="EC" id="2.1.1.176"/>
    </reaction>
</comment>
<evidence type="ECO:0000256" key="4">
    <source>
        <dbReference type="ARBA" id="ARBA00022490"/>
    </source>
</evidence>
<evidence type="ECO:0000256" key="7">
    <source>
        <dbReference type="ARBA" id="ARBA00022679"/>
    </source>
</evidence>
<dbReference type="Gene3D" id="3.30.70.1170">
    <property type="entry name" value="Sun protein, domain 3"/>
    <property type="match status" value="1"/>
</dbReference>
<dbReference type="GO" id="GO:0008649">
    <property type="term" value="F:rRNA methyltransferase activity"/>
    <property type="evidence" value="ECO:0007669"/>
    <property type="project" value="InterPro"/>
</dbReference>
<dbReference type="GO" id="GO:0005737">
    <property type="term" value="C:cytoplasm"/>
    <property type="evidence" value="ECO:0007669"/>
    <property type="project" value="UniProtKB-SubCell"/>
</dbReference>
<dbReference type="PANTHER" id="PTHR22807:SF53">
    <property type="entry name" value="RIBOSOMAL RNA SMALL SUBUNIT METHYLTRANSFERASE B-RELATED"/>
    <property type="match status" value="1"/>
</dbReference>
<protein>
    <recommendedName>
        <fullName evidence="3">16S rRNA (cytosine(967)-C(5))-methyltransferase</fullName>
        <ecNumber evidence="3">2.1.1.176</ecNumber>
    </recommendedName>
    <alternativeName>
        <fullName evidence="10">16S rRNA m5C967 methyltransferase</fullName>
    </alternativeName>
    <alternativeName>
        <fullName evidence="11">rRNA (cytosine-C(5)-)-methyltransferase RsmB</fullName>
    </alternativeName>
</protein>
<evidence type="ECO:0000256" key="3">
    <source>
        <dbReference type="ARBA" id="ARBA00012140"/>
    </source>
</evidence>
<keyword evidence="8 13" id="KW-0949">S-adenosyl-L-methionine</keyword>
<dbReference type="Pfam" id="PF22458">
    <property type="entry name" value="RsmF-B_ferredox"/>
    <property type="match status" value="1"/>
</dbReference>
<keyword evidence="7 13" id="KW-0808">Transferase</keyword>
<organism evidence="15 16">
    <name type="scientific">Anaerocolumna jejuensis DSM 15929</name>
    <dbReference type="NCBI Taxonomy" id="1121322"/>
    <lineage>
        <taxon>Bacteria</taxon>
        <taxon>Bacillati</taxon>
        <taxon>Bacillota</taxon>
        <taxon>Clostridia</taxon>
        <taxon>Lachnospirales</taxon>
        <taxon>Lachnospiraceae</taxon>
        <taxon>Anaerocolumna</taxon>
    </lineage>
</organism>
<keyword evidence="16" id="KW-1185">Reference proteome</keyword>
<dbReference type="Proteomes" id="UP000184386">
    <property type="component" value="Unassembled WGS sequence"/>
</dbReference>
<feature type="binding site" evidence="13">
    <location>
        <position position="321"/>
    </location>
    <ligand>
        <name>S-adenosyl-L-methionine</name>
        <dbReference type="ChEBI" id="CHEBI:59789"/>
    </ligand>
</feature>
<dbReference type="PROSITE" id="PS51686">
    <property type="entry name" value="SAM_MT_RSMB_NOP"/>
    <property type="match status" value="1"/>
</dbReference>
<comment type="subcellular location">
    <subcellularLocation>
        <location evidence="2">Cytoplasm</location>
    </subcellularLocation>
</comment>
<dbReference type="EMBL" id="FRAC01000008">
    <property type="protein sequence ID" value="SHJ95842.1"/>
    <property type="molecule type" value="Genomic_DNA"/>
</dbReference>
<name>A0A1M6NJW1_9FIRM</name>
<dbReference type="SUPFAM" id="SSF48013">
    <property type="entry name" value="NusB-like"/>
    <property type="match status" value="1"/>
</dbReference>
<dbReference type="PRINTS" id="PR02008">
    <property type="entry name" value="RCMTFAMILY"/>
</dbReference>
<dbReference type="EC" id="2.1.1.176" evidence="3"/>
<dbReference type="GO" id="GO:0006355">
    <property type="term" value="P:regulation of DNA-templated transcription"/>
    <property type="evidence" value="ECO:0007669"/>
    <property type="project" value="InterPro"/>
</dbReference>
<evidence type="ECO:0000313" key="15">
    <source>
        <dbReference type="EMBL" id="SHJ95842.1"/>
    </source>
</evidence>
<dbReference type="Gene3D" id="1.10.940.10">
    <property type="entry name" value="NusB-like"/>
    <property type="match status" value="1"/>
</dbReference>
<feature type="binding site" evidence="13">
    <location>
        <position position="339"/>
    </location>
    <ligand>
        <name>S-adenosyl-L-methionine</name>
        <dbReference type="ChEBI" id="CHEBI:59789"/>
    </ligand>
</feature>
<dbReference type="Gene3D" id="3.40.50.150">
    <property type="entry name" value="Vaccinia Virus protein VP39"/>
    <property type="match status" value="1"/>
</dbReference>
<dbReference type="InterPro" id="IPR029063">
    <property type="entry name" value="SAM-dependent_MTases_sf"/>
</dbReference>
<dbReference type="NCBIfam" id="NF011494">
    <property type="entry name" value="PRK14902.1"/>
    <property type="match status" value="1"/>
</dbReference>
<dbReference type="InterPro" id="IPR054728">
    <property type="entry name" value="RsmB-like_ferredoxin"/>
</dbReference>
<dbReference type="RefSeq" id="WP_073274122.1">
    <property type="nucleotide sequence ID" value="NZ_FRAC01000008.1"/>
</dbReference>
<feature type="domain" description="SAM-dependent MTase RsmB/NOP-type" evidence="14">
    <location>
        <begin position="180"/>
        <end position="455"/>
    </location>
</feature>
<evidence type="ECO:0000256" key="5">
    <source>
        <dbReference type="ARBA" id="ARBA00022552"/>
    </source>
</evidence>
<dbReference type="InterPro" id="IPR006027">
    <property type="entry name" value="NusB_RsmB_TIM44"/>
</dbReference>
<dbReference type="PANTHER" id="PTHR22807">
    <property type="entry name" value="NOP2 YEAST -RELATED NOL1/NOP2/FMU SUN DOMAIN-CONTAINING"/>
    <property type="match status" value="1"/>
</dbReference>
<dbReference type="InterPro" id="IPR035926">
    <property type="entry name" value="NusB-like_sf"/>
</dbReference>
<dbReference type="CDD" id="cd02440">
    <property type="entry name" value="AdoMet_MTases"/>
    <property type="match status" value="1"/>
</dbReference>
<sequence length="456" mass="51755">MTDRKAAEKSSREIALDILIEILEKGDFSHTQLNRTLKTQTALTKQDRSFITRLVEGTLERLITLDYILNGYSKVKVEKMKPFIRNLLRMSLYQLKYMDQVPDSAVCNEAVKLAGKRGFKSLSGFVNGVLRNIARNSKGSVFPLEEKEREEYLSILYSTPRWIIEKWLKDYDYETVKNMLAAQFEEKKYTTIRVNLAKNTVEELTERLKEENVETIDGNYLSCALKIQGFENMESIKAFAKGRFTVQDESSMLIGLIAGIQEKDFIIDVCGAPGGKALHAAELLKGTGMVETRDVTDYKVALIQENIRRMGLPNIKAVKKDATLKDEDSILKADIVLADLPCSGLGVIGKKPDIKYNMTREKQQELVKLQREILSVVSGYVKAGGILIYSTCTVNREENLGNVEWFTENYPFQLESLEGLLPEKLPCETKEKGYLQLIPGIHETDGFFMARLRKNT</sequence>
<reference evidence="15 16" key="1">
    <citation type="submission" date="2016-11" db="EMBL/GenBank/DDBJ databases">
        <authorList>
            <person name="Jaros S."/>
            <person name="Januszkiewicz K."/>
            <person name="Wedrychowicz H."/>
        </authorList>
    </citation>
    <scope>NUCLEOTIDE SEQUENCE [LARGE SCALE GENOMIC DNA]</scope>
    <source>
        <strain evidence="15 16">DSM 15929</strain>
    </source>
</reference>
<evidence type="ECO:0000256" key="13">
    <source>
        <dbReference type="PROSITE-ProRule" id="PRU01023"/>
    </source>
</evidence>
<keyword evidence="5" id="KW-0698">rRNA processing</keyword>
<dbReference type="Pfam" id="PF01189">
    <property type="entry name" value="Methyltr_RsmB-F"/>
    <property type="match status" value="1"/>
</dbReference>
<evidence type="ECO:0000313" key="16">
    <source>
        <dbReference type="Proteomes" id="UP000184386"/>
    </source>
</evidence>
<dbReference type="NCBIfam" id="TIGR00563">
    <property type="entry name" value="rsmB"/>
    <property type="match status" value="1"/>
</dbReference>
<dbReference type="OrthoDB" id="9810297at2"/>
<comment type="function">
    <text evidence="1">Specifically methylates the cytosine at position 967 (m5C967) of 16S rRNA.</text>
</comment>
<comment type="caution">
    <text evidence="13">Lacks conserved residue(s) required for the propagation of feature annotation.</text>
</comment>
<evidence type="ECO:0000259" key="14">
    <source>
        <dbReference type="PROSITE" id="PS51686"/>
    </source>
</evidence>
<comment type="similarity">
    <text evidence="13">Belongs to the class I-like SAM-binding methyltransferase superfamily. RsmB/NOP family.</text>
</comment>
<dbReference type="Pfam" id="PF01029">
    <property type="entry name" value="NusB"/>
    <property type="match status" value="1"/>
</dbReference>
<evidence type="ECO:0000256" key="12">
    <source>
        <dbReference type="ARBA" id="ARBA00047283"/>
    </source>
</evidence>
<dbReference type="InterPro" id="IPR049560">
    <property type="entry name" value="MeTrfase_RsmB-F_NOP2_cat"/>
</dbReference>